<evidence type="ECO:0000313" key="2">
    <source>
        <dbReference type="Proteomes" id="UP001732700"/>
    </source>
</evidence>
<reference evidence="1" key="2">
    <citation type="submission" date="2025-09" db="UniProtKB">
        <authorList>
            <consortium name="EnsemblPlants"/>
        </authorList>
    </citation>
    <scope>IDENTIFICATION</scope>
</reference>
<accession>A0ACD5WRB3</accession>
<proteinExistence type="predicted"/>
<protein>
    <submittedName>
        <fullName evidence="1">Uncharacterized protein</fullName>
    </submittedName>
</protein>
<evidence type="ECO:0000313" key="1">
    <source>
        <dbReference type="EnsemblPlants" id="AVESA.00010b.r2.4CG1252660.1.CDS"/>
    </source>
</evidence>
<dbReference type="EnsemblPlants" id="AVESA.00010b.r2.4CG1252660.1">
    <property type="protein sequence ID" value="AVESA.00010b.r2.4CG1252660.1.CDS"/>
    <property type="gene ID" value="AVESA.00010b.r2.4CG1252660"/>
</dbReference>
<sequence length="144" mass="16654">MVAQMQLNALVANMFAIGLLDDQFQQLQMIQARSAPGFIAEIVTIFCKDGGRDIDELAKILKRPRVDFKEVGNILFKLMGSSASIGARRVNSSCIQFKEFYEEKNRYGCLKTLDVVRNEFFDLRIKFQTMLQLEQQVWTFYPKQ</sequence>
<keyword evidence="2" id="KW-1185">Reference proteome</keyword>
<organism evidence="1 2">
    <name type="scientific">Avena sativa</name>
    <name type="common">Oat</name>
    <dbReference type="NCBI Taxonomy" id="4498"/>
    <lineage>
        <taxon>Eukaryota</taxon>
        <taxon>Viridiplantae</taxon>
        <taxon>Streptophyta</taxon>
        <taxon>Embryophyta</taxon>
        <taxon>Tracheophyta</taxon>
        <taxon>Spermatophyta</taxon>
        <taxon>Magnoliopsida</taxon>
        <taxon>Liliopsida</taxon>
        <taxon>Poales</taxon>
        <taxon>Poaceae</taxon>
        <taxon>BOP clade</taxon>
        <taxon>Pooideae</taxon>
        <taxon>Poodae</taxon>
        <taxon>Poeae</taxon>
        <taxon>Poeae Chloroplast Group 1 (Aveneae type)</taxon>
        <taxon>Aveninae</taxon>
        <taxon>Avena</taxon>
    </lineage>
</organism>
<reference evidence="1" key="1">
    <citation type="submission" date="2021-05" db="EMBL/GenBank/DDBJ databases">
        <authorList>
            <person name="Scholz U."/>
            <person name="Mascher M."/>
            <person name="Fiebig A."/>
        </authorList>
    </citation>
    <scope>NUCLEOTIDE SEQUENCE [LARGE SCALE GENOMIC DNA]</scope>
</reference>
<name>A0ACD5WRB3_AVESA</name>
<dbReference type="Proteomes" id="UP001732700">
    <property type="component" value="Chromosome 4C"/>
</dbReference>